<dbReference type="Proteomes" id="UP000027920">
    <property type="component" value="Unassembled WGS sequence"/>
</dbReference>
<feature type="non-terminal residue" evidence="1">
    <location>
        <position position="373"/>
    </location>
</feature>
<organism evidence="1 2">
    <name type="scientific">Exophiala aquamarina CBS 119918</name>
    <dbReference type="NCBI Taxonomy" id="1182545"/>
    <lineage>
        <taxon>Eukaryota</taxon>
        <taxon>Fungi</taxon>
        <taxon>Dikarya</taxon>
        <taxon>Ascomycota</taxon>
        <taxon>Pezizomycotina</taxon>
        <taxon>Eurotiomycetes</taxon>
        <taxon>Chaetothyriomycetidae</taxon>
        <taxon>Chaetothyriales</taxon>
        <taxon>Herpotrichiellaceae</taxon>
        <taxon>Exophiala</taxon>
    </lineage>
</organism>
<dbReference type="VEuPathDB" id="FungiDB:A1O9_13098"/>
<comment type="caution">
    <text evidence="1">The sequence shown here is derived from an EMBL/GenBank/DDBJ whole genome shotgun (WGS) entry which is preliminary data.</text>
</comment>
<dbReference type="HOGENOM" id="CLU_039645_0_0_1"/>
<dbReference type="RefSeq" id="XP_013253440.1">
    <property type="nucleotide sequence ID" value="XM_013397986.1"/>
</dbReference>
<dbReference type="EMBL" id="AMGV01000063">
    <property type="protein sequence ID" value="KEF50850.1"/>
    <property type="molecule type" value="Genomic_DNA"/>
</dbReference>
<dbReference type="AlphaFoldDB" id="A0A072P5G3"/>
<proteinExistence type="predicted"/>
<keyword evidence="2" id="KW-1185">Reference proteome</keyword>
<evidence type="ECO:0000313" key="2">
    <source>
        <dbReference type="Proteomes" id="UP000027920"/>
    </source>
</evidence>
<feature type="non-terminal residue" evidence="1">
    <location>
        <position position="1"/>
    </location>
</feature>
<accession>A0A072P5G3</accession>
<gene>
    <name evidence="1" type="ORF">A1O9_13098</name>
</gene>
<evidence type="ECO:0000313" key="1">
    <source>
        <dbReference type="EMBL" id="KEF50850.1"/>
    </source>
</evidence>
<sequence length="373" mass="41514">PTTMGKKSKTAAVSSTPPTPTAPWIYINDFEDGIPHIGHLHTMLPDSVIVHNRTEPGIIVGPPELLLTHLSSKTEMPLIADNISTSSEGDLTKKLPTVKTLRDSAIKSGCNFVSVNIYEDDGTGTKREDLWEWSPNHLEIKGGADDEESQKAVAEKIYRWLFKALTPHETIHLIPESEMMVRDTESFPDYAYCPINELELHPKNAKVQLVVIVLTRPVVGPDQKLTWSVADRTGVVNFYFQYRDTRSQYTWDWCLALQPGDRKALPRMPMVEVKERKRFAIAKPPFRGIGLAIASVGATMRAVGHGVAKFGSVIKMGTSSHWVPDGDVTEDGKVTDWAQVRDDGQKIPAVVKVYKEKGEKLWKDDDSVTSTEA</sequence>
<protein>
    <submittedName>
        <fullName evidence="1">Uncharacterized protein</fullName>
    </submittedName>
</protein>
<dbReference type="OrthoDB" id="4155104at2759"/>
<dbReference type="GeneID" id="25287989"/>
<reference evidence="1 2" key="1">
    <citation type="submission" date="2013-03" db="EMBL/GenBank/DDBJ databases">
        <title>The Genome Sequence of Exophiala aquamarina CBS 119918.</title>
        <authorList>
            <consortium name="The Broad Institute Genomics Platform"/>
            <person name="Cuomo C."/>
            <person name="de Hoog S."/>
            <person name="Gorbushina A."/>
            <person name="Walker B."/>
            <person name="Young S.K."/>
            <person name="Zeng Q."/>
            <person name="Gargeya S."/>
            <person name="Fitzgerald M."/>
            <person name="Haas B."/>
            <person name="Abouelleil A."/>
            <person name="Allen A.W."/>
            <person name="Alvarado L."/>
            <person name="Arachchi H.M."/>
            <person name="Berlin A.M."/>
            <person name="Chapman S.B."/>
            <person name="Gainer-Dewar J."/>
            <person name="Goldberg J."/>
            <person name="Griggs A."/>
            <person name="Gujja S."/>
            <person name="Hansen M."/>
            <person name="Howarth C."/>
            <person name="Imamovic A."/>
            <person name="Ireland A."/>
            <person name="Larimer J."/>
            <person name="McCowan C."/>
            <person name="Murphy C."/>
            <person name="Pearson M."/>
            <person name="Poon T.W."/>
            <person name="Priest M."/>
            <person name="Roberts A."/>
            <person name="Saif S."/>
            <person name="Shea T."/>
            <person name="Sisk P."/>
            <person name="Sykes S."/>
            <person name="Wortman J."/>
            <person name="Nusbaum C."/>
            <person name="Birren B."/>
        </authorList>
    </citation>
    <scope>NUCLEOTIDE SEQUENCE [LARGE SCALE GENOMIC DNA]</scope>
    <source>
        <strain evidence="1 2">CBS 119918</strain>
    </source>
</reference>
<name>A0A072P5G3_9EURO</name>